<reference evidence="1" key="1">
    <citation type="submission" date="2020-02" db="EMBL/GenBank/DDBJ databases">
        <authorList>
            <person name="Meier V. D."/>
        </authorList>
    </citation>
    <scope>NUCLEOTIDE SEQUENCE</scope>
    <source>
        <strain evidence="1">AVDCRST_MAG63</strain>
    </source>
</reference>
<sequence length="29" mass="3231">MDDIFLAFVRDHQLHHAAAADPAARRDAV</sequence>
<name>A0A6J4K601_9BACT</name>
<proteinExistence type="predicted"/>
<organism evidence="1">
    <name type="scientific">uncultured Armatimonadetes bacterium</name>
    <dbReference type="NCBI Taxonomy" id="157466"/>
    <lineage>
        <taxon>Bacteria</taxon>
        <taxon>Bacillati</taxon>
        <taxon>Armatimonadota</taxon>
        <taxon>environmental samples</taxon>
    </lineage>
</organism>
<evidence type="ECO:0000313" key="1">
    <source>
        <dbReference type="EMBL" id="CAA9296930.1"/>
    </source>
</evidence>
<accession>A0A6J4K601</accession>
<dbReference type="EMBL" id="CADCTO010000680">
    <property type="protein sequence ID" value="CAA9296930.1"/>
    <property type="molecule type" value="Genomic_DNA"/>
</dbReference>
<protein>
    <submittedName>
        <fullName evidence="1">Uncharacterized protein</fullName>
    </submittedName>
</protein>
<dbReference type="AlphaFoldDB" id="A0A6J4K601"/>
<gene>
    <name evidence="1" type="ORF">AVDCRST_MAG63-4874</name>
</gene>